<accession>A0A562VCR1</accession>
<dbReference type="EMBL" id="VLLL01000005">
    <property type="protein sequence ID" value="TWJ15683.1"/>
    <property type="molecule type" value="Genomic_DNA"/>
</dbReference>
<keyword evidence="2" id="KW-1133">Transmembrane helix</keyword>
<evidence type="ECO:0000313" key="3">
    <source>
        <dbReference type="EMBL" id="TWJ15683.1"/>
    </source>
</evidence>
<comment type="caution">
    <text evidence="3">The sequence shown here is derived from an EMBL/GenBank/DDBJ whole genome shotgun (WGS) entry which is preliminary data.</text>
</comment>
<evidence type="ECO:0000256" key="2">
    <source>
        <dbReference type="SAM" id="Phobius"/>
    </source>
</evidence>
<feature type="transmembrane region" description="Helical" evidence="2">
    <location>
        <begin position="76"/>
        <end position="96"/>
    </location>
</feature>
<evidence type="ECO:0000256" key="1">
    <source>
        <dbReference type="SAM" id="MobiDB-lite"/>
    </source>
</evidence>
<keyword evidence="4" id="KW-1185">Reference proteome</keyword>
<feature type="region of interest" description="Disordered" evidence="1">
    <location>
        <begin position="1"/>
        <end position="34"/>
    </location>
</feature>
<feature type="transmembrane region" description="Helical" evidence="2">
    <location>
        <begin position="49"/>
        <end position="70"/>
    </location>
</feature>
<reference evidence="3 4" key="1">
    <citation type="journal article" date="2013" name="Stand. Genomic Sci.">
        <title>Genomic Encyclopedia of Type Strains, Phase I: The one thousand microbial genomes (KMG-I) project.</title>
        <authorList>
            <person name="Kyrpides N.C."/>
            <person name="Woyke T."/>
            <person name="Eisen J.A."/>
            <person name="Garrity G."/>
            <person name="Lilburn T.G."/>
            <person name="Beck B.J."/>
            <person name="Whitman W.B."/>
            <person name="Hugenholtz P."/>
            <person name="Klenk H.P."/>
        </authorList>
    </citation>
    <scope>NUCLEOTIDE SEQUENCE [LARGE SCALE GENOMIC DNA]</scope>
    <source>
        <strain evidence="3 4">DSM 45044</strain>
    </source>
</reference>
<dbReference type="RefSeq" id="WP_147134777.1">
    <property type="nucleotide sequence ID" value="NZ_BAABIJ010000001.1"/>
</dbReference>
<proteinExistence type="predicted"/>
<feature type="compositionally biased region" description="Basic and acidic residues" evidence="1">
    <location>
        <begin position="15"/>
        <end position="34"/>
    </location>
</feature>
<evidence type="ECO:0000313" key="4">
    <source>
        <dbReference type="Proteomes" id="UP000321617"/>
    </source>
</evidence>
<protein>
    <submittedName>
        <fullName evidence="3">Uncharacterized protein</fullName>
    </submittedName>
</protein>
<keyword evidence="2" id="KW-0472">Membrane</keyword>
<dbReference type="Proteomes" id="UP000321617">
    <property type="component" value="Unassembled WGS sequence"/>
</dbReference>
<name>A0A562VCR1_9ACTN</name>
<dbReference type="AlphaFoldDB" id="A0A562VCR1"/>
<gene>
    <name evidence="3" type="ORF">LX16_1394</name>
</gene>
<keyword evidence="2" id="KW-0812">Transmembrane</keyword>
<dbReference type="OrthoDB" id="5190892at2"/>
<organism evidence="3 4">
    <name type="scientific">Stackebrandtia albiflava</name>
    <dbReference type="NCBI Taxonomy" id="406432"/>
    <lineage>
        <taxon>Bacteria</taxon>
        <taxon>Bacillati</taxon>
        <taxon>Actinomycetota</taxon>
        <taxon>Actinomycetes</taxon>
        <taxon>Glycomycetales</taxon>
        <taxon>Glycomycetaceae</taxon>
        <taxon>Stackebrandtia</taxon>
    </lineage>
</organism>
<sequence>MSQQPGEPESPEPGGPRDGHRQAGERDLREARETLDRVRREMPFRRSLWGFRLYYTAMFSSLGTILVGCFDGLESALVVVPVALPFALAGYLYGYFQNRDEYRRFLEAATPDVWHARRDRKNQWQAAVLRDSFMGRLQ</sequence>